<dbReference type="Proteomes" id="UP000069162">
    <property type="component" value="Chromosome"/>
</dbReference>
<protein>
    <submittedName>
        <fullName evidence="1">Uncharacterized protein</fullName>
    </submittedName>
</protein>
<dbReference type="AlphaFoldDB" id="A0A806X5L4"/>
<name>A0A806X5L4_9ENTR</name>
<organism evidence="1 2">
    <name type="scientific">[Enterobacter] lignolyticus</name>
    <dbReference type="NCBI Taxonomy" id="1334193"/>
    <lineage>
        <taxon>Bacteria</taxon>
        <taxon>Pseudomonadati</taxon>
        <taxon>Pseudomonadota</taxon>
        <taxon>Gammaproteobacteria</taxon>
        <taxon>Enterobacterales</taxon>
        <taxon>Enterobacteriaceae</taxon>
        <taxon>Pluralibacter</taxon>
    </lineage>
</organism>
<accession>A0A806X5L4</accession>
<reference evidence="2" key="1">
    <citation type="submission" date="2015-10" db="EMBL/GenBank/DDBJ databases">
        <title>Complete Genome Sequencing of Klebsiella sp. strain G5.</title>
        <authorList>
            <person name="Chan K.-G."/>
            <person name="Chen J.-W."/>
        </authorList>
    </citation>
    <scope>NUCLEOTIDE SEQUENCE [LARGE SCALE GENOMIC DNA]</scope>
    <source>
        <strain evidence="2">G5</strain>
    </source>
</reference>
<dbReference type="EMBL" id="CP012871">
    <property type="protein sequence ID" value="ALR76685.1"/>
    <property type="molecule type" value="Genomic_DNA"/>
</dbReference>
<dbReference type="KEGG" id="kle:AO703_10360"/>
<evidence type="ECO:0000313" key="1">
    <source>
        <dbReference type="EMBL" id="ALR76685.1"/>
    </source>
</evidence>
<sequence length="143" mass="15848">MFSAGDFAEAYSRDGRLYAATPNGFIQPQETVQIGANGYEENWGHTIYGRYGNYTTMSTGIITGQYYFSNYALVHDGYAENWQFRSGGQFWCPGPIYQYGGQPVAAIAQVEKMIEVHAAVLRSEIMAAIGRRLDAAGVPRIQN</sequence>
<proteinExistence type="predicted"/>
<gene>
    <name evidence="1" type="ORF">AO703_10360</name>
</gene>
<evidence type="ECO:0000313" key="2">
    <source>
        <dbReference type="Proteomes" id="UP000069162"/>
    </source>
</evidence>